<dbReference type="PANTHER" id="PTHR13832:SF827">
    <property type="entry name" value="PROTEIN PHOSPHATASE 1L"/>
    <property type="match status" value="1"/>
</dbReference>
<accession>A0ABY3ANP9</accession>
<gene>
    <name evidence="2" type="ORF">C7Y44_13655</name>
</gene>
<dbReference type="SMART" id="SM00332">
    <property type="entry name" value="PP2Cc"/>
    <property type="match status" value="1"/>
</dbReference>
<dbReference type="SUPFAM" id="SSF81606">
    <property type="entry name" value="PP2C-like"/>
    <property type="match status" value="1"/>
</dbReference>
<dbReference type="Proteomes" id="UP000316208">
    <property type="component" value="Unassembled WGS sequence"/>
</dbReference>
<dbReference type="InterPro" id="IPR015655">
    <property type="entry name" value="PP2C"/>
</dbReference>
<evidence type="ECO:0000313" key="2">
    <source>
        <dbReference type="EMBL" id="TQR44200.1"/>
    </source>
</evidence>
<dbReference type="PROSITE" id="PS51746">
    <property type="entry name" value="PPM_2"/>
    <property type="match status" value="1"/>
</dbReference>
<dbReference type="InterPro" id="IPR036457">
    <property type="entry name" value="PPM-type-like_dom_sf"/>
</dbReference>
<dbReference type="Pfam" id="PF13672">
    <property type="entry name" value="PP2C_2"/>
    <property type="match status" value="1"/>
</dbReference>
<feature type="domain" description="PPM-type phosphatase" evidence="1">
    <location>
        <begin position="16"/>
        <end position="277"/>
    </location>
</feature>
<name>A0ABY3ANP9_PAEPP</name>
<dbReference type="PANTHER" id="PTHR13832">
    <property type="entry name" value="PROTEIN PHOSPHATASE 2C"/>
    <property type="match status" value="1"/>
</dbReference>
<dbReference type="CDD" id="cd00143">
    <property type="entry name" value="PP2Cc"/>
    <property type="match status" value="1"/>
</dbReference>
<evidence type="ECO:0000259" key="1">
    <source>
        <dbReference type="PROSITE" id="PS51746"/>
    </source>
</evidence>
<organism evidence="2 3">
    <name type="scientific">Paenibacillus popilliae</name>
    <name type="common">Bacillus popilliae</name>
    <dbReference type="NCBI Taxonomy" id="78057"/>
    <lineage>
        <taxon>Bacteria</taxon>
        <taxon>Bacillati</taxon>
        <taxon>Bacillota</taxon>
        <taxon>Bacilli</taxon>
        <taxon>Bacillales</taxon>
        <taxon>Paenibacillaceae</taxon>
        <taxon>Paenibacillus</taxon>
    </lineage>
</organism>
<dbReference type="InterPro" id="IPR001932">
    <property type="entry name" value="PPM-type_phosphatase-like_dom"/>
</dbReference>
<reference evidence="2 3" key="1">
    <citation type="submission" date="2018-03" db="EMBL/GenBank/DDBJ databases">
        <title>Aerobic endospore-forming bacteria genome sequencing and assembly.</title>
        <authorList>
            <person name="Cavalcante D.A."/>
            <person name="Driks A."/>
            <person name="Putonti C."/>
            <person name="De-Souza M.T."/>
        </authorList>
    </citation>
    <scope>NUCLEOTIDE SEQUENCE [LARGE SCALE GENOMIC DNA]</scope>
    <source>
        <strain evidence="2 3">SDF0028</strain>
    </source>
</reference>
<evidence type="ECO:0000313" key="3">
    <source>
        <dbReference type="Proteomes" id="UP000316208"/>
    </source>
</evidence>
<dbReference type="EMBL" id="SADY01000004">
    <property type="protein sequence ID" value="TQR44200.1"/>
    <property type="molecule type" value="Genomic_DNA"/>
</dbReference>
<sequence length="296" mass="33906">MCVQNGVARLIRLDWAYGLSTDEGPNRRVNEDRCFLRIERNQEGDQDVLAVIADGMGGYGAGDYASQFAIEQVRLWWDLRYAALIQAPNPRSAFDEEIAVLFAQINESLCRVRTTQGKLPGTTLSVLIVHRSRFYVYHTGDSRIYQLSSQGMLSKHQHLFHLQQLTKDHSWVGQEVAAGRLARTEMNGHPMRHVLTHCLGINQELEIYRDCGDIRHDDMFLLCTDGFYSIFNDDELVELIQCHTSQYDSLQDISDQLVASSCERDAMDNVSVVIMQAREQAVGRSRRSFWRNFIKN</sequence>
<dbReference type="SMART" id="SM00331">
    <property type="entry name" value="PP2C_SIG"/>
    <property type="match status" value="1"/>
</dbReference>
<comment type="caution">
    <text evidence="2">The sequence shown here is derived from an EMBL/GenBank/DDBJ whole genome shotgun (WGS) entry which is preliminary data.</text>
</comment>
<dbReference type="Gene3D" id="3.60.40.10">
    <property type="entry name" value="PPM-type phosphatase domain"/>
    <property type="match status" value="1"/>
</dbReference>
<keyword evidence="3" id="KW-1185">Reference proteome</keyword>
<proteinExistence type="predicted"/>
<protein>
    <submittedName>
        <fullName evidence="2">Serine/threonine-protein phosphatase</fullName>
    </submittedName>
</protein>